<protein>
    <submittedName>
        <fullName evidence="1">Uncharacterized protein</fullName>
    </submittedName>
</protein>
<sequence>MTPDEAALLGAQCDAIRGIIVRALSQLEPSRVELSRLLELIPDKECPGALRIRLMLMELRAVAAETIVQGVAQHAAALSSAGTAAASKSAGSGAQVLPFRPFLVPASVTPSQSEISETRPGA</sequence>
<reference evidence="1 2" key="1">
    <citation type="submission" date="2020-03" db="EMBL/GenBank/DDBJ databases">
        <title>Roseomonas selenitidurans sp. nov. isolated from soil.</title>
        <authorList>
            <person name="Liu H."/>
        </authorList>
    </citation>
    <scope>NUCLEOTIDE SEQUENCE [LARGE SCALE GENOMIC DNA]</scope>
    <source>
        <strain evidence="1 2">JCM 15073</strain>
    </source>
</reference>
<organism evidence="1 2">
    <name type="scientific">Falsiroseomonas frigidaquae</name>
    <dbReference type="NCBI Taxonomy" id="487318"/>
    <lineage>
        <taxon>Bacteria</taxon>
        <taxon>Pseudomonadati</taxon>
        <taxon>Pseudomonadota</taxon>
        <taxon>Alphaproteobacteria</taxon>
        <taxon>Acetobacterales</taxon>
        <taxon>Roseomonadaceae</taxon>
        <taxon>Falsiroseomonas</taxon>
    </lineage>
</organism>
<evidence type="ECO:0000313" key="2">
    <source>
        <dbReference type="Proteomes" id="UP000765160"/>
    </source>
</evidence>
<dbReference type="RefSeq" id="WP_168051991.1">
    <property type="nucleotide sequence ID" value="NZ_JAATJR010000006.1"/>
</dbReference>
<keyword evidence="2" id="KW-1185">Reference proteome</keyword>
<proteinExistence type="predicted"/>
<dbReference type="Proteomes" id="UP000765160">
    <property type="component" value="Unassembled WGS sequence"/>
</dbReference>
<accession>A0ABX1F3Y4</accession>
<name>A0ABX1F3Y4_9PROT</name>
<evidence type="ECO:0000313" key="1">
    <source>
        <dbReference type="EMBL" id="NKE47038.1"/>
    </source>
</evidence>
<comment type="caution">
    <text evidence="1">The sequence shown here is derived from an EMBL/GenBank/DDBJ whole genome shotgun (WGS) entry which is preliminary data.</text>
</comment>
<gene>
    <name evidence="1" type="ORF">HB662_19820</name>
</gene>
<dbReference type="EMBL" id="JAAVTX010000006">
    <property type="protein sequence ID" value="NKE47038.1"/>
    <property type="molecule type" value="Genomic_DNA"/>
</dbReference>